<dbReference type="RefSeq" id="WP_164953128.1">
    <property type="nucleotide sequence ID" value="NZ_CP047363.1"/>
</dbReference>
<accession>A0AAE7BZL3</accession>
<feature type="chain" id="PRO_5042022736" evidence="1">
    <location>
        <begin position="22"/>
        <end position="50"/>
    </location>
</feature>
<dbReference type="AlphaFoldDB" id="A0AAE7BZL3"/>
<organism evidence="2 3">
    <name type="scientific">Macrococcoides canis</name>
    <dbReference type="NCBI Taxonomy" id="1855823"/>
    <lineage>
        <taxon>Bacteria</taxon>
        <taxon>Bacillati</taxon>
        <taxon>Bacillota</taxon>
        <taxon>Bacilli</taxon>
        <taxon>Bacillales</taxon>
        <taxon>Staphylococcaceae</taxon>
        <taxon>Macrococcoides</taxon>
    </lineage>
</organism>
<evidence type="ECO:0000256" key="1">
    <source>
        <dbReference type="SAM" id="SignalP"/>
    </source>
</evidence>
<evidence type="ECO:0000313" key="2">
    <source>
        <dbReference type="EMBL" id="QIH77665.1"/>
    </source>
</evidence>
<evidence type="ECO:0000313" key="3">
    <source>
        <dbReference type="Proteomes" id="UP000501122"/>
    </source>
</evidence>
<proteinExistence type="predicted"/>
<keyword evidence="1" id="KW-0732">Signal</keyword>
<dbReference type="Proteomes" id="UP000501122">
    <property type="component" value="Chromosome"/>
</dbReference>
<reference evidence="2" key="1">
    <citation type="journal article" date="2020" name="Antimicrob. Agents Chemother.">
        <title>The novel macrolide resistance genes mef(D), msr(F) and msr(H) are present on resistance islands in Macrococcus canis, Macrococcus caseolyticus and Staphylococcus aureus.</title>
        <authorList>
            <person name="Schwendener S."/>
            <person name="Dona V."/>
            <person name="Perreten V."/>
        </authorList>
    </citation>
    <scope>NUCLEOTIDE SEQUENCE</scope>
    <source>
        <strain evidence="2">Epi0076A</strain>
    </source>
</reference>
<feature type="signal peptide" evidence="1">
    <location>
        <begin position="1"/>
        <end position="21"/>
    </location>
</feature>
<name>A0AAE7BZL3_9STAP</name>
<protein>
    <submittedName>
        <fullName evidence="2">Uncharacterized protein</fullName>
    </submittedName>
</protein>
<dbReference type="EMBL" id="CP047363">
    <property type="protein sequence ID" value="QIH77665.1"/>
    <property type="molecule type" value="Genomic_DNA"/>
</dbReference>
<sequence length="50" mass="5344">MKKLLISTLTSALLFTGVSVSQPSKTDAATVTQFNSGQAVSNYRLNIKVN</sequence>
<gene>
    <name evidence="2" type="ORF">GTN30_03205</name>
</gene>